<dbReference type="STRING" id="1817863.A2Y62_12255"/>
<evidence type="ECO:0000313" key="4">
    <source>
        <dbReference type="EMBL" id="OGF61458.1"/>
    </source>
</evidence>
<evidence type="ECO:0000313" key="5">
    <source>
        <dbReference type="Proteomes" id="UP000178943"/>
    </source>
</evidence>
<dbReference type="PROSITE" id="PS50110">
    <property type="entry name" value="RESPONSE_REGULATORY"/>
    <property type="match status" value="1"/>
</dbReference>
<name>A0A1F5VDX1_9BACT</name>
<comment type="caution">
    <text evidence="2">Lacks conserved residue(s) required for the propagation of feature annotation.</text>
</comment>
<proteinExistence type="predicted"/>
<dbReference type="GO" id="GO:0000160">
    <property type="term" value="P:phosphorelay signal transduction system"/>
    <property type="evidence" value="ECO:0007669"/>
    <property type="project" value="InterPro"/>
</dbReference>
<feature type="domain" description="Response regulatory" evidence="3">
    <location>
        <begin position="95"/>
        <end position="213"/>
    </location>
</feature>
<protein>
    <recommendedName>
        <fullName evidence="3">Response regulatory domain-containing protein</fullName>
    </recommendedName>
</protein>
<dbReference type="InterPro" id="IPR011006">
    <property type="entry name" value="CheY-like_superfamily"/>
</dbReference>
<dbReference type="Gene3D" id="3.40.50.2300">
    <property type="match status" value="1"/>
</dbReference>
<evidence type="ECO:0000259" key="3">
    <source>
        <dbReference type="PROSITE" id="PS50110"/>
    </source>
</evidence>
<dbReference type="InterPro" id="IPR001789">
    <property type="entry name" value="Sig_transdc_resp-reg_receiver"/>
</dbReference>
<organism evidence="4 5">
    <name type="scientific">Candidatus Fischerbacteria bacterium RBG_13_37_8</name>
    <dbReference type="NCBI Taxonomy" id="1817863"/>
    <lineage>
        <taxon>Bacteria</taxon>
        <taxon>Candidatus Fischeribacteriota</taxon>
    </lineage>
</organism>
<dbReference type="AlphaFoldDB" id="A0A1F5VDX1"/>
<dbReference type="SMART" id="SM00448">
    <property type="entry name" value="REC"/>
    <property type="match status" value="1"/>
</dbReference>
<accession>A0A1F5VDX1</accession>
<dbReference type="SUPFAM" id="SSF52172">
    <property type="entry name" value="CheY-like"/>
    <property type="match status" value="1"/>
</dbReference>
<keyword evidence="1" id="KW-0597">Phosphoprotein</keyword>
<dbReference type="PANTHER" id="PTHR44591">
    <property type="entry name" value="STRESS RESPONSE REGULATOR PROTEIN 1"/>
    <property type="match status" value="1"/>
</dbReference>
<dbReference type="CDD" id="cd00156">
    <property type="entry name" value="REC"/>
    <property type="match status" value="1"/>
</dbReference>
<gene>
    <name evidence="4" type="ORF">A2Y62_12255</name>
</gene>
<evidence type="ECO:0000256" key="1">
    <source>
        <dbReference type="ARBA" id="ARBA00022553"/>
    </source>
</evidence>
<evidence type="ECO:0000256" key="2">
    <source>
        <dbReference type="PROSITE-ProRule" id="PRU00169"/>
    </source>
</evidence>
<dbReference type="Pfam" id="PF00072">
    <property type="entry name" value="Response_reg"/>
    <property type="match status" value="1"/>
</dbReference>
<reference evidence="4 5" key="1">
    <citation type="journal article" date="2016" name="Nat. Commun.">
        <title>Thousands of microbial genomes shed light on interconnected biogeochemical processes in an aquifer system.</title>
        <authorList>
            <person name="Anantharaman K."/>
            <person name="Brown C.T."/>
            <person name="Hug L.A."/>
            <person name="Sharon I."/>
            <person name="Castelle C.J."/>
            <person name="Probst A.J."/>
            <person name="Thomas B.C."/>
            <person name="Singh A."/>
            <person name="Wilkins M.J."/>
            <person name="Karaoz U."/>
            <person name="Brodie E.L."/>
            <person name="Williams K.H."/>
            <person name="Hubbard S.S."/>
            <person name="Banfield J.F."/>
        </authorList>
    </citation>
    <scope>NUCLEOTIDE SEQUENCE [LARGE SCALE GENOMIC DNA]</scope>
</reference>
<sequence>MTSQIFICPNCQVKFKLRSTLVLNKSVKVACPKCKKILFLKPKTASHKGDSTHRMKNVSTEALNPKMYDSSIQNEIVEDFLRYYKTPEDAKNEPIAIIADEPRIFREYLQKWLESMGFRTHLANDGREALNLLHHMFPDVLLLNVYLPVIMGINICEKIKNHPLFKKITVVLIGALWRTDRFRREPGNLYGADGYIEEAISKKDLIEKLNVILPAGIRSKLYHESDAIKDSDIDYAKRLARIIFSDIEIYNVEKIKNARDKGLEISYLLKEDIEEGRNYYRSKVAPSVLSKYNFFEESLESFLKGK</sequence>
<dbReference type="EMBL" id="MFGW01000195">
    <property type="protein sequence ID" value="OGF61458.1"/>
    <property type="molecule type" value="Genomic_DNA"/>
</dbReference>
<dbReference type="InterPro" id="IPR050595">
    <property type="entry name" value="Bact_response_regulator"/>
</dbReference>
<dbReference type="PANTHER" id="PTHR44591:SF18">
    <property type="entry name" value="REGULATORY PROTEIN"/>
    <property type="match status" value="1"/>
</dbReference>
<dbReference type="Proteomes" id="UP000178943">
    <property type="component" value="Unassembled WGS sequence"/>
</dbReference>
<comment type="caution">
    <text evidence="4">The sequence shown here is derived from an EMBL/GenBank/DDBJ whole genome shotgun (WGS) entry which is preliminary data.</text>
</comment>